<evidence type="ECO:0000313" key="3">
    <source>
        <dbReference type="Proteomes" id="UP000010504"/>
    </source>
</evidence>
<keyword evidence="1" id="KW-0175">Coiled coil</keyword>
<reference evidence="2 3" key="1">
    <citation type="submission" date="2012-12" db="EMBL/GenBank/DDBJ databases">
        <title>The Genome Sequence of Enterococcus faecium E2039.</title>
        <authorList>
            <consortium name="The Broad Institute Genome Sequencing Platform"/>
            <consortium name="The Broad Institute Genome Sequencing Center for Infectious Disease"/>
            <person name="Earl A.M."/>
            <person name="Gilmore M.S."/>
            <person name="van Schaik W."/>
            <person name="Lebreton F."/>
            <person name="Willems R.J."/>
            <person name="Walker B."/>
            <person name="Young S.K."/>
            <person name="Zeng Q."/>
            <person name="Gargeya S."/>
            <person name="Fitzgerald M."/>
            <person name="Haas B."/>
            <person name="Abouelleil A."/>
            <person name="Alvarado L."/>
            <person name="Arachchi H.M."/>
            <person name="Berlin A.M."/>
            <person name="Chapman S.B."/>
            <person name="Dewar J."/>
            <person name="Goldberg J."/>
            <person name="Griggs A."/>
            <person name="Gujja S."/>
            <person name="Hansen M."/>
            <person name="Howarth C."/>
            <person name="Imamovic A."/>
            <person name="Larimer J."/>
            <person name="McCowan C."/>
            <person name="Murphy C."/>
            <person name="Neiman D."/>
            <person name="Pearson M."/>
            <person name="Priest M."/>
            <person name="Roberts A."/>
            <person name="Saif S."/>
            <person name="Shea T."/>
            <person name="Sisk P."/>
            <person name="Sykes S."/>
            <person name="Wortman J."/>
            <person name="Nusbaum C."/>
            <person name="Birren B."/>
        </authorList>
    </citation>
    <scope>NUCLEOTIDE SEQUENCE [LARGE SCALE GENOMIC DNA]</scope>
    <source>
        <strain evidence="2 3">E2039</strain>
    </source>
</reference>
<accession>A0A829ADD9</accession>
<dbReference type="RefSeq" id="WP_002342523.1">
    <property type="nucleotide sequence ID" value="NZ_KB029912.1"/>
</dbReference>
<gene>
    <name evidence="2" type="ORF">OKA_03060</name>
</gene>
<comment type="caution">
    <text evidence="2">The sequence shown here is derived from an EMBL/GenBank/DDBJ whole genome shotgun (WGS) entry which is preliminary data.</text>
</comment>
<name>A0A829ADD9_ENTFC</name>
<feature type="coiled-coil region" evidence="1">
    <location>
        <begin position="178"/>
        <end position="219"/>
    </location>
</feature>
<dbReference type="EMBL" id="AHXS01000003">
    <property type="protein sequence ID" value="ELB41874.1"/>
    <property type="molecule type" value="Genomic_DNA"/>
</dbReference>
<organism evidence="2 3">
    <name type="scientific">Enterococcus faecium EnGen0026</name>
    <dbReference type="NCBI Taxonomy" id="1138917"/>
    <lineage>
        <taxon>Bacteria</taxon>
        <taxon>Bacillati</taxon>
        <taxon>Bacillota</taxon>
        <taxon>Bacilli</taxon>
        <taxon>Lactobacillales</taxon>
        <taxon>Enterococcaceae</taxon>
        <taxon>Enterococcus</taxon>
    </lineage>
</organism>
<protein>
    <recommendedName>
        <fullName evidence="4">BppU N-terminal domain-containing protein</fullName>
    </recommendedName>
</protein>
<proteinExistence type="predicted"/>
<evidence type="ECO:0008006" key="4">
    <source>
        <dbReference type="Google" id="ProtNLM"/>
    </source>
</evidence>
<evidence type="ECO:0000313" key="2">
    <source>
        <dbReference type="EMBL" id="ELB41874.1"/>
    </source>
</evidence>
<dbReference type="AlphaFoldDB" id="A0A829ADD9"/>
<evidence type="ECO:0000256" key="1">
    <source>
        <dbReference type="SAM" id="Coils"/>
    </source>
</evidence>
<dbReference type="Proteomes" id="UP000010504">
    <property type="component" value="Unassembled WGS sequence"/>
</dbReference>
<sequence length="898" mass="99602">MFKINESIIVIQAEEINPIQTKVVFWSHDRGTAKLIFKLVKNDLPQSLPEGTTVPIRLMFKSATAEGGYGKHDYLATIEDRVNGIVSIVLEDNILGYIGIVEGSVYIDFPNDRSLDTAGRFTFYIKRSPIDDSTPELEDYYFNGFSQTIDKIEKILADGKLEIEQKISESETQIDAKLKDTNDKIAKANQDVETINTNIDKTNDRIDQANQKIDEVLSGANEFRTDIDTLKINKADKIDVNQALNQVNDRISNFPKGNPSGVYTTLADLKTAFPNGNSNIYVVSADGNWYYWSGSAWSSGGKYQETGIAENSIDGPKLMAETIQRHNLSETYVNGMPGANLFDKNNIHVDKYINYKFELADAAGYVTTNYIYISGQSKLTFKRISHYAFYDLSYTPIIFGTNPTSTTTTINVPIDAAYIIFSFSHNDNFPLDSYMCNYGDSLEAFETYGGKLTLENMESNLADKINSIPYGKIVEGIPSKNLLNSADFTIRSYVDPSTGKPVSSADYSSNFGKPIKVNGGQAYTIRNVTFYCFYDNNNQRLSGGSNGSNGEMTITAPENAANLVVSYPNSRANTAMVTSGYEIGEYESYGVKLTADVLPIEIRNQFSEPIKNISKTLIVDSSKTEDTENGVYTNLRTAFDSITDSAVNKQYEIIVYDNEINFEDLYPHANWHGGYYGLIAKDYVWITSADPDNPSKHLLKWDGHESLADDVNLTSAEAMAKSIMHVSKPNLTGAIDGFTLDVKNARYPFHFETAAAGNTWFKLKRCVLKWGGNPKVTGFQGATLGYGVSCGDHFSVEDCVITYTGEGYASTAGHNNGWDVSRMGPAPEVMPNARLTFKNCRFNNTGFRVDTVTSTDFDANRSYDIVTFENCKGIREYVFGLQGSGTVSNWQSVKIGTV</sequence>
<dbReference type="Gene3D" id="2.60.40.3350">
    <property type="match status" value="1"/>
</dbReference>